<keyword evidence="8 16" id="KW-0808">Transferase</keyword>
<protein>
    <recommendedName>
        <fullName evidence="15 16">Type III pantothenate kinase</fullName>
        <ecNumber evidence="6 16">2.7.1.33</ecNumber>
    </recommendedName>
    <alternativeName>
        <fullName evidence="16">PanK-III</fullName>
    </alternativeName>
    <alternativeName>
        <fullName evidence="16">Pantothenic acid kinase</fullName>
    </alternativeName>
</protein>
<dbReference type="HAMAP" id="MF_01274">
    <property type="entry name" value="Pantothen_kinase_3"/>
    <property type="match status" value="1"/>
</dbReference>
<dbReference type="PANTHER" id="PTHR34265">
    <property type="entry name" value="TYPE III PANTOTHENATE KINASE"/>
    <property type="match status" value="1"/>
</dbReference>
<organism evidence="17 18">
    <name type="scientific">Luteimonas rhizosphaericola</name>
    <dbReference type="NCBI Taxonomy" id="3042024"/>
    <lineage>
        <taxon>Bacteria</taxon>
        <taxon>Pseudomonadati</taxon>
        <taxon>Pseudomonadota</taxon>
        <taxon>Gammaproteobacteria</taxon>
        <taxon>Lysobacterales</taxon>
        <taxon>Lysobacteraceae</taxon>
        <taxon>Luteimonas</taxon>
    </lineage>
</organism>
<dbReference type="InterPro" id="IPR004619">
    <property type="entry name" value="Type_III_PanK"/>
</dbReference>
<comment type="subunit">
    <text evidence="5 16">Homodimer.</text>
</comment>
<evidence type="ECO:0000256" key="1">
    <source>
        <dbReference type="ARBA" id="ARBA00001206"/>
    </source>
</evidence>
<comment type="cofactor">
    <cofactor evidence="2">
        <name>K(+)</name>
        <dbReference type="ChEBI" id="CHEBI:29103"/>
    </cofactor>
</comment>
<keyword evidence="9 16" id="KW-0547">Nucleotide-binding</keyword>
<evidence type="ECO:0000256" key="2">
    <source>
        <dbReference type="ARBA" id="ARBA00001958"/>
    </source>
</evidence>
<dbReference type="GO" id="GO:0004594">
    <property type="term" value="F:pantothenate kinase activity"/>
    <property type="evidence" value="ECO:0007669"/>
    <property type="project" value="UniProtKB-EC"/>
</dbReference>
<keyword evidence="7 16" id="KW-0963">Cytoplasm</keyword>
<keyword evidence="18" id="KW-1185">Reference proteome</keyword>
<evidence type="ECO:0000256" key="13">
    <source>
        <dbReference type="ARBA" id="ARBA00022993"/>
    </source>
</evidence>
<reference evidence="17 18" key="1">
    <citation type="submission" date="2023-04" db="EMBL/GenBank/DDBJ databases">
        <title>Luteimonas sp. M1R5S18.</title>
        <authorList>
            <person name="Sun J.-Q."/>
        </authorList>
    </citation>
    <scope>NUCLEOTIDE SEQUENCE [LARGE SCALE GENOMIC DNA]</scope>
    <source>
        <strain evidence="17 18">M1R5S18</strain>
    </source>
</reference>
<comment type="caution">
    <text evidence="16">Lacks conserved residue(s) required for the propagation of feature annotation.</text>
</comment>
<keyword evidence="10 16" id="KW-0418">Kinase</keyword>
<evidence type="ECO:0000256" key="3">
    <source>
        <dbReference type="ARBA" id="ARBA00004496"/>
    </source>
</evidence>
<dbReference type="RefSeq" id="WP_280602716.1">
    <property type="nucleotide sequence ID" value="NZ_JARXRN010000028.1"/>
</dbReference>
<evidence type="ECO:0000256" key="9">
    <source>
        <dbReference type="ARBA" id="ARBA00022741"/>
    </source>
</evidence>
<evidence type="ECO:0000313" key="17">
    <source>
        <dbReference type="EMBL" id="MDH5831757.1"/>
    </source>
</evidence>
<feature type="binding site" evidence="16">
    <location>
        <position position="124"/>
    </location>
    <ligand>
        <name>ATP</name>
        <dbReference type="ChEBI" id="CHEBI:30616"/>
    </ligand>
</feature>
<gene>
    <name evidence="16" type="primary">coaX</name>
    <name evidence="17" type="ORF">QFW80_14640</name>
</gene>
<keyword evidence="12 16" id="KW-0630">Potassium</keyword>
<evidence type="ECO:0000256" key="15">
    <source>
        <dbReference type="ARBA" id="ARBA00040883"/>
    </source>
</evidence>
<evidence type="ECO:0000256" key="12">
    <source>
        <dbReference type="ARBA" id="ARBA00022958"/>
    </source>
</evidence>
<evidence type="ECO:0000256" key="10">
    <source>
        <dbReference type="ARBA" id="ARBA00022777"/>
    </source>
</evidence>
<dbReference type="InterPro" id="IPR043129">
    <property type="entry name" value="ATPase_NBD"/>
</dbReference>
<comment type="caution">
    <text evidence="17">The sequence shown here is derived from an EMBL/GenBank/DDBJ whole genome shotgun (WGS) entry which is preliminary data.</text>
</comment>
<dbReference type="CDD" id="cd24015">
    <property type="entry name" value="ASKHA_NBD_PanK-III"/>
    <property type="match status" value="1"/>
</dbReference>
<evidence type="ECO:0000256" key="16">
    <source>
        <dbReference type="HAMAP-Rule" id="MF_01274"/>
    </source>
</evidence>
<comment type="catalytic activity">
    <reaction evidence="1 16">
        <text>(R)-pantothenate + ATP = (R)-4'-phosphopantothenate + ADP + H(+)</text>
        <dbReference type="Rhea" id="RHEA:16373"/>
        <dbReference type="ChEBI" id="CHEBI:10986"/>
        <dbReference type="ChEBI" id="CHEBI:15378"/>
        <dbReference type="ChEBI" id="CHEBI:29032"/>
        <dbReference type="ChEBI" id="CHEBI:30616"/>
        <dbReference type="ChEBI" id="CHEBI:456216"/>
        <dbReference type="EC" id="2.7.1.33"/>
    </reaction>
</comment>
<comment type="pathway">
    <text evidence="4 16">Cofactor biosynthesis; coenzyme A biosynthesis; CoA from (R)-pantothenate: step 1/5.</text>
</comment>
<dbReference type="EMBL" id="JARXRN010000028">
    <property type="protein sequence ID" value="MDH5831757.1"/>
    <property type="molecule type" value="Genomic_DNA"/>
</dbReference>
<comment type="similarity">
    <text evidence="14 16">Belongs to the type III pantothenate kinase family.</text>
</comment>
<feature type="active site" description="Proton acceptor" evidence="16">
    <location>
        <position position="102"/>
    </location>
</feature>
<proteinExistence type="inferred from homology"/>
<evidence type="ECO:0000256" key="7">
    <source>
        <dbReference type="ARBA" id="ARBA00022490"/>
    </source>
</evidence>
<evidence type="ECO:0000256" key="4">
    <source>
        <dbReference type="ARBA" id="ARBA00005225"/>
    </source>
</evidence>
<sequence>MSAWVFDLGNSRLKCAPLGEDGRPGDVLAFAHDGRALDAGWERALPMRIEAAHVASVAAPALRVALLEALSARCARIGLASTQRAWGGVRIAYAAPERLGVDRFLAMLAAHSRGGAWLVVGVGTALTIDLVDADGRHHGGRIAPSPALMREALHARATQLPPVGGHYREFATDTDDALASGCTGAALALVTCSGEAAAQLCGRPVPVLLHGGGADALRPHLPDAVHAPALVLEGLGCWAQVGRTP</sequence>
<dbReference type="Proteomes" id="UP001156831">
    <property type="component" value="Unassembled WGS sequence"/>
</dbReference>
<comment type="cofactor">
    <cofactor evidence="16">
        <name>NH4(+)</name>
        <dbReference type="ChEBI" id="CHEBI:28938"/>
    </cofactor>
    <cofactor evidence="16">
        <name>K(+)</name>
        <dbReference type="ChEBI" id="CHEBI:29103"/>
    </cofactor>
    <text evidence="16">A monovalent cation. Ammonium or potassium.</text>
</comment>
<keyword evidence="11 16" id="KW-0067">ATP-binding</keyword>
<keyword evidence="13 16" id="KW-0173">Coenzyme A biosynthesis</keyword>
<dbReference type="SUPFAM" id="SSF53067">
    <property type="entry name" value="Actin-like ATPase domain"/>
    <property type="match status" value="2"/>
</dbReference>
<feature type="binding site" evidence="16">
    <location>
        <begin position="7"/>
        <end position="14"/>
    </location>
    <ligand>
        <name>ATP</name>
        <dbReference type="ChEBI" id="CHEBI:30616"/>
    </ligand>
</feature>
<evidence type="ECO:0000256" key="14">
    <source>
        <dbReference type="ARBA" id="ARBA00038036"/>
    </source>
</evidence>
<evidence type="ECO:0000256" key="5">
    <source>
        <dbReference type="ARBA" id="ARBA00011738"/>
    </source>
</evidence>
<comment type="subcellular location">
    <subcellularLocation>
        <location evidence="3 16">Cytoplasm</location>
    </subcellularLocation>
</comment>
<feature type="binding site" evidence="16">
    <location>
        <begin position="100"/>
        <end position="103"/>
    </location>
    <ligand>
        <name>substrate</name>
    </ligand>
</feature>
<dbReference type="PANTHER" id="PTHR34265:SF1">
    <property type="entry name" value="TYPE III PANTOTHENATE KINASE"/>
    <property type="match status" value="1"/>
</dbReference>
<evidence type="ECO:0000256" key="8">
    <source>
        <dbReference type="ARBA" id="ARBA00022679"/>
    </source>
</evidence>
<dbReference type="Pfam" id="PF03309">
    <property type="entry name" value="Pan_kinase"/>
    <property type="match status" value="1"/>
</dbReference>
<comment type="function">
    <text evidence="16">Catalyzes the phosphorylation of pantothenate (Pan), the first step in CoA biosynthesis.</text>
</comment>
<evidence type="ECO:0000313" key="18">
    <source>
        <dbReference type="Proteomes" id="UP001156831"/>
    </source>
</evidence>
<accession>A0ABT6JM71</accession>
<evidence type="ECO:0000256" key="11">
    <source>
        <dbReference type="ARBA" id="ARBA00022840"/>
    </source>
</evidence>
<name>A0ABT6JM71_9GAMM</name>
<evidence type="ECO:0000256" key="6">
    <source>
        <dbReference type="ARBA" id="ARBA00012102"/>
    </source>
</evidence>
<feature type="binding site" evidence="16">
    <location>
        <position position="174"/>
    </location>
    <ligand>
        <name>substrate</name>
    </ligand>
</feature>
<dbReference type="Gene3D" id="3.30.420.40">
    <property type="match status" value="2"/>
</dbReference>
<dbReference type="NCBIfam" id="TIGR00671">
    <property type="entry name" value="baf"/>
    <property type="match status" value="1"/>
</dbReference>
<dbReference type="EC" id="2.7.1.33" evidence="6 16"/>
<feature type="binding site" evidence="16">
    <location>
        <position position="93"/>
    </location>
    <ligand>
        <name>substrate</name>
    </ligand>
</feature>